<protein>
    <submittedName>
        <fullName evidence="1">CcdB family protein</fullName>
    </submittedName>
</protein>
<proteinExistence type="predicted"/>
<evidence type="ECO:0000313" key="2">
    <source>
        <dbReference type="Proteomes" id="UP001206878"/>
    </source>
</evidence>
<dbReference type="Gene3D" id="2.30.30.110">
    <property type="match status" value="1"/>
</dbReference>
<dbReference type="AlphaFoldDB" id="A0AAW5MYV6"/>
<evidence type="ECO:0000313" key="1">
    <source>
        <dbReference type="EMBL" id="MCR6678042.1"/>
    </source>
</evidence>
<dbReference type="SUPFAM" id="SSF50118">
    <property type="entry name" value="Cell growth inhibitor/plasmid maintenance toxic component"/>
    <property type="match status" value="1"/>
</dbReference>
<comment type="caution">
    <text evidence="1">The sequence shown here is derived from an EMBL/GenBank/DDBJ whole genome shotgun (WGS) entry which is preliminary data.</text>
</comment>
<sequence length="45" mass="5044">MVSIAGLDHMVMTGIPLKELGERIADLSQQRIELRDAIDFLLNGY</sequence>
<name>A0AAW5MYV6_9ESCH</name>
<dbReference type="GeneID" id="86944559"/>
<dbReference type="Proteomes" id="UP001206878">
    <property type="component" value="Unassembled WGS sequence"/>
</dbReference>
<dbReference type="RefSeq" id="WP_228929306.1">
    <property type="nucleotide sequence ID" value="NZ_ADKG01000023.1"/>
</dbReference>
<dbReference type="EMBL" id="JANPXH010000036">
    <property type="protein sequence ID" value="MCR6678042.1"/>
    <property type="molecule type" value="Genomic_DNA"/>
</dbReference>
<reference evidence="1" key="1">
    <citation type="submission" date="2022-07" db="EMBL/GenBank/DDBJ databases">
        <title>Diversity of ethanolamine utilization by human commensal Escherichia coli.</title>
        <authorList>
            <person name="Jubelin G."/>
        </authorList>
    </citation>
    <scope>NUCLEOTIDE SEQUENCE</scope>
    <source>
        <strain evidence="1">S1</strain>
    </source>
</reference>
<gene>
    <name evidence="1" type="ORF">NVV43_20920</name>
</gene>
<dbReference type="InterPro" id="IPR011067">
    <property type="entry name" value="Plasmid_toxin/cell-grow_inhib"/>
</dbReference>
<accession>A0AAW5MYV6</accession>
<organism evidence="1 2">
    <name type="scientific">Escherichia marmotae</name>
    <dbReference type="NCBI Taxonomy" id="1499973"/>
    <lineage>
        <taxon>Bacteria</taxon>
        <taxon>Pseudomonadati</taxon>
        <taxon>Pseudomonadota</taxon>
        <taxon>Gammaproteobacteria</taxon>
        <taxon>Enterobacterales</taxon>
        <taxon>Enterobacteriaceae</taxon>
        <taxon>Escherichia</taxon>
    </lineage>
</organism>